<dbReference type="SFLD" id="SFLDG01129">
    <property type="entry name" value="C1.5:_HAD__Beta-PGM__Phosphata"/>
    <property type="match status" value="1"/>
</dbReference>
<dbReference type="SUPFAM" id="SSF56784">
    <property type="entry name" value="HAD-like"/>
    <property type="match status" value="1"/>
</dbReference>
<gene>
    <name evidence="5" type="ORF">GT409_05240</name>
</gene>
<evidence type="ECO:0000313" key="5">
    <source>
        <dbReference type="EMBL" id="QHI68879.1"/>
    </source>
</evidence>
<dbReference type="GO" id="GO:0005829">
    <property type="term" value="C:cytosol"/>
    <property type="evidence" value="ECO:0007669"/>
    <property type="project" value="TreeGrafter"/>
</dbReference>
<evidence type="ECO:0000256" key="4">
    <source>
        <dbReference type="ARBA" id="ARBA00013078"/>
    </source>
</evidence>
<evidence type="ECO:0000256" key="2">
    <source>
        <dbReference type="ARBA" id="ARBA00004818"/>
    </source>
</evidence>
<dbReference type="Gene3D" id="3.40.50.1000">
    <property type="entry name" value="HAD superfamily/HAD-like"/>
    <property type="match status" value="1"/>
</dbReference>
<dbReference type="InterPro" id="IPR023198">
    <property type="entry name" value="PGP-like_dom2"/>
</dbReference>
<evidence type="ECO:0000256" key="3">
    <source>
        <dbReference type="ARBA" id="ARBA00006171"/>
    </source>
</evidence>
<dbReference type="Gene3D" id="1.10.150.240">
    <property type="entry name" value="Putative phosphatase, domain 2"/>
    <property type="match status" value="1"/>
</dbReference>
<comment type="similarity">
    <text evidence="3">Belongs to the HAD-like hydrolase superfamily. CbbY/CbbZ/Gph/YieH family.</text>
</comment>
<dbReference type="InterPro" id="IPR050155">
    <property type="entry name" value="HAD-like_hydrolase_sf"/>
</dbReference>
<dbReference type="InterPro" id="IPR036412">
    <property type="entry name" value="HAD-like_sf"/>
</dbReference>
<keyword evidence="5" id="KW-0378">Hydrolase</keyword>
<accession>A0A6P1M228</accession>
<name>A0A6P1M228_9BACT</name>
<dbReference type="SFLD" id="SFLDS00003">
    <property type="entry name" value="Haloacid_Dehalogenase"/>
    <property type="match status" value="1"/>
</dbReference>
<dbReference type="RefSeq" id="WP_160627626.1">
    <property type="nucleotide sequence ID" value="NZ_CP047593.1"/>
</dbReference>
<dbReference type="PANTHER" id="PTHR43434:SF1">
    <property type="entry name" value="PHOSPHOGLYCOLATE PHOSPHATASE"/>
    <property type="match status" value="1"/>
</dbReference>
<dbReference type="GO" id="GO:0008967">
    <property type="term" value="F:phosphoglycolate phosphatase activity"/>
    <property type="evidence" value="ECO:0007669"/>
    <property type="project" value="UniProtKB-EC"/>
</dbReference>
<dbReference type="AlphaFoldDB" id="A0A6P1M228"/>
<evidence type="ECO:0000256" key="1">
    <source>
        <dbReference type="ARBA" id="ARBA00000830"/>
    </source>
</evidence>
<protein>
    <recommendedName>
        <fullName evidence="4">phosphoglycolate phosphatase</fullName>
        <ecNumber evidence="4">3.1.3.18</ecNumber>
    </recommendedName>
</protein>
<dbReference type="Proteomes" id="UP000464954">
    <property type="component" value="Chromosome"/>
</dbReference>
<dbReference type="KEGG" id="taer:GT409_05240"/>
<dbReference type="EMBL" id="CP047593">
    <property type="protein sequence ID" value="QHI68879.1"/>
    <property type="molecule type" value="Genomic_DNA"/>
</dbReference>
<evidence type="ECO:0000313" key="6">
    <source>
        <dbReference type="Proteomes" id="UP000464954"/>
    </source>
</evidence>
<dbReference type="Pfam" id="PF13419">
    <property type="entry name" value="HAD_2"/>
    <property type="match status" value="1"/>
</dbReference>
<dbReference type="InterPro" id="IPR041492">
    <property type="entry name" value="HAD_2"/>
</dbReference>
<keyword evidence="6" id="KW-1185">Reference proteome</keyword>
<comment type="catalytic activity">
    <reaction evidence="1">
        <text>2-phosphoglycolate + H2O = glycolate + phosphate</text>
        <dbReference type="Rhea" id="RHEA:14369"/>
        <dbReference type="ChEBI" id="CHEBI:15377"/>
        <dbReference type="ChEBI" id="CHEBI:29805"/>
        <dbReference type="ChEBI" id="CHEBI:43474"/>
        <dbReference type="ChEBI" id="CHEBI:58033"/>
        <dbReference type="EC" id="3.1.3.18"/>
    </reaction>
</comment>
<dbReference type="GO" id="GO:0006281">
    <property type="term" value="P:DNA repair"/>
    <property type="evidence" value="ECO:0007669"/>
    <property type="project" value="TreeGrafter"/>
</dbReference>
<organism evidence="5 6">
    <name type="scientific">Tichowtungia aerotolerans</name>
    <dbReference type="NCBI Taxonomy" id="2697043"/>
    <lineage>
        <taxon>Bacteria</taxon>
        <taxon>Pseudomonadati</taxon>
        <taxon>Kiritimatiellota</taxon>
        <taxon>Tichowtungiia</taxon>
        <taxon>Tichowtungiales</taxon>
        <taxon>Tichowtungiaceae</taxon>
        <taxon>Tichowtungia</taxon>
    </lineage>
</organism>
<sequence length="280" mass="30790">MAAKHDILLAIDSDGCVFDSMTVKQGIFHTGIIEFWGMEAAADEARKLCEWVGLYSPWRGLNRFQLILKIFQTLDEFLPNIGKPLPTESLEVFIDSGATLSMQELEKWIEKTGATELQAVLEWSREMSRRIAEVAVFPVFDGVFQGLKKLHTAADLIVVSQTTEDALVREWNHAGLTGFVDVIAGAELGSKKESLETVMKGRYGPEQAVMVGDATGDLDAARAAGCLFYPIIPGDEVRSWAELRSEGLARILNGTFAGAYQEALIARFNGVLSDVPPRTH</sequence>
<dbReference type="InterPro" id="IPR023214">
    <property type="entry name" value="HAD_sf"/>
</dbReference>
<proteinExistence type="inferred from homology"/>
<dbReference type="PANTHER" id="PTHR43434">
    <property type="entry name" value="PHOSPHOGLYCOLATE PHOSPHATASE"/>
    <property type="match status" value="1"/>
</dbReference>
<dbReference type="EC" id="3.1.3.18" evidence="4"/>
<comment type="pathway">
    <text evidence="2">Organic acid metabolism; glycolate biosynthesis; glycolate from 2-phosphoglycolate: step 1/1.</text>
</comment>
<reference evidence="5 6" key="1">
    <citation type="submission" date="2020-01" db="EMBL/GenBank/DDBJ databases">
        <title>Ponticoccus aerotolerans gen. nov., sp. nov., an anaerobic bacterium and proposal of Ponticoccusceae fam. nov., Ponticoccusles ord. nov. and Ponticoccuse classis nov. in the phylum Kiritimatiellaeota.</title>
        <authorList>
            <person name="Zhou L.Y."/>
            <person name="Du Z.J."/>
        </authorList>
    </citation>
    <scope>NUCLEOTIDE SEQUENCE [LARGE SCALE GENOMIC DNA]</scope>
    <source>
        <strain evidence="5 6">S-5007</strain>
    </source>
</reference>